<dbReference type="AlphaFoldDB" id="A0A177E0X4"/>
<dbReference type="Proteomes" id="UP000077248">
    <property type="component" value="Unassembled WGS sequence"/>
</dbReference>
<name>A0A177E0X4_ALTAL</name>
<sequence>MSWDTKFPSTAAEYMWHMYSLSILVRVTVTISLDMFGRLLPMEASNMFISAEAHRP</sequence>
<keyword evidence="1" id="KW-0472">Membrane</keyword>
<keyword evidence="1" id="KW-1133">Transmembrane helix</keyword>
<evidence type="ECO:0000313" key="3">
    <source>
        <dbReference type="Proteomes" id="UP000077248"/>
    </source>
</evidence>
<reference evidence="2 3" key="1">
    <citation type="submission" date="2016-05" db="EMBL/GenBank/DDBJ databases">
        <title>Comparative analysis of secretome profiles of manganese(II)-oxidizing ascomycete fungi.</title>
        <authorList>
            <consortium name="DOE Joint Genome Institute"/>
            <person name="Zeiner C.A."/>
            <person name="Purvine S.O."/>
            <person name="Zink E.M."/>
            <person name="Wu S."/>
            <person name="Pasa-Tolic L."/>
            <person name="Chaput D.L."/>
            <person name="Haridas S."/>
            <person name="Grigoriev I.V."/>
            <person name="Santelli C.M."/>
            <person name="Hansel C.M."/>
        </authorList>
    </citation>
    <scope>NUCLEOTIDE SEQUENCE [LARGE SCALE GENOMIC DNA]</scope>
    <source>
        <strain evidence="2 3">SRC1lrK2f</strain>
    </source>
</reference>
<gene>
    <name evidence="2" type="ORF">CC77DRAFT_1016075</name>
</gene>
<dbReference type="RefSeq" id="XP_018390481.1">
    <property type="nucleotide sequence ID" value="XM_018524152.1"/>
</dbReference>
<accession>A0A177E0X4</accession>
<dbReference type="VEuPathDB" id="FungiDB:CC77DRAFT_1016075"/>
<protein>
    <submittedName>
        <fullName evidence="2">Uncharacterized protein</fullName>
    </submittedName>
</protein>
<organism evidence="2 3">
    <name type="scientific">Alternaria alternata</name>
    <name type="common">Alternaria rot fungus</name>
    <name type="synonym">Torula alternata</name>
    <dbReference type="NCBI Taxonomy" id="5599"/>
    <lineage>
        <taxon>Eukaryota</taxon>
        <taxon>Fungi</taxon>
        <taxon>Dikarya</taxon>
        <taxon>Ascomycota</taxon>
        <taxon>Pezizomycotina</taxon>
        <taxon>Dothideomycetes</taxon>
        <taxon>Pleosporomycetidae</taxon>
        <taxon>Pleosporales</taxon>
        <taxon>Pleosporineae</taxon>
        <taxon>Pleosporaceae</taxon>
        <taxon>Alternaria</taxon>
        <taxon>Alternaria sect. Alternaria</taxon>
        <taxon>Alternaria alternata complex</taxon>
    </lineage>
</organism>
<keyword evidence="1" id="KW-0812">Transmembrane</keyword>
<proteinExistence type="predicted"/>
<dbReference type="GeneID" id="29109746"/>
<dbReference type="KEGG" id="aalt:CC77DRAFT_1016075"/>
<feature type="transmembrane region" description="Helical" evidence="1">
    <location>
        <begin position="16"/>
        <end position="37"/>
    </location>
</feature>
<evidence type="ECO:0000256" key="1">
    <source>
        <dbReference type="SAM" id="Phobius"/>
    </source>
</evidence>
<keyword evidence="3" id="KW-1185">Reference proteome</keyword>
<evidence type="ECO:0000313" key="2">
    <source>
        <dbReference type="EMBL" id="OAG25060.1"/>
    </source>
</evidence>
<dbReference type="EMBL" id="KV441470">
    <property type="protein sequence ID" value="OAG25060.1"/>
    <property type="molecule type" value="Genomic_DNA"/>
</dbReference>